<proteinExistence type="predicted"/>
<organism evidence="1 2">
    <name type="scientific">Elaeophora elaphi</name>
    <dbReference type="NCBI Taxonomy" id="1147741"/>
    <lineage>
        <taxon>Eukaryota</taxon>
        <taxon>Metazoa</taxon>
        <taxon>Ecdysozoa</taxon>
        <taxon>Nematoda</taxon>
        <taxon>Chromadorea</taxon>
        <taxon>Rhabditida</taxon>
        <taxon>Spirurina</taxon>
        <taxon>Spiruromorpha</taxon>
        <taxon>Filarioidea</taxon>
        <taxon>Onchocercidae</taxon>
        <taxon>Elaeophora</taxon>
    </lineage>
</organism>
<evidence type="ECO:0000313" key="2">
    <source>
        <dbReference type="WBParaSite" id="EEL_0000174101-mRNA-1"/>
    </source>
</evidence>
<sequence length="161" mass="18519">MFITITDMLEDFNQKLNNELFYRGDCGTIREAMNDSIISVVTVSLLFIHQPLIDELFIPNILIQFHLILTSAVGKFSKCENYDSIRIRRFCATILALFNACNSTVHVPQLDYTALEPLIQYHLSICRNRPNPSLRAILSRPNFDLVYVVSSIVEQFIFTNI</sequence>
<dbReference type="AlphaFoldDB" id="A0A0R3RJT2"/>
<keyword evidence="1" id="KW-1185">Reference proteome</keyword>
<evidence type="ECO:0000313" key="1">
    <source>
        <dbReference type="Proteomes" id="UP000050640"/>
    </source>
</evidence>
<dbReference type="WBParaSite" id="EEL_0000174101-mRNA-1">
    <property type="protein sequence ID" value="EEL_0000174101-mRNA-1"/>
    <property type="gene ID" value="EEL_0000174101"/>
</dbReference>
<protein>
    <submittedName>
        <fullName evidence="2">Ras-GAP domain-containing protein</fullName>
    </submittedName>
</protein>
<accession>A0A0R3RJT2</accession>
<reference evidence="2" key="1">
    <citation type="submission" date="2017-02" db="UniProtKB">
        <authorList>
            <consortium name="WormBaseParasite"/>
        </authorList>
    </citation>
    <scope>IDENTIFICATION</scope>
</reference>
<name>A0A0R3RJT2_9BILA</name>
<dbReference type="Proteomes" id="UP000050640">
    <property type="component" value="Unplaced"/>
</dbReference>